<dbReference type="Proteomes" id="UP000218139">
    <property type="component" value="Unassembled WGS sequence"/>
</dbReference>
<comment type="subcellular location">
    <subcellularLocation>
        <location evidence="1 12">Cell membrane</location>
        <topology evidence="1 12">Multi-pass membrane protein</topology>
    </subcellularLocation>
</comment>
<keyword evidence="6" id="KW-0677">Repeat</keyword>
<evidence type="ECO:0000256" key="12">
    <source>
        <dbReference type="HAMAP-Rule" id="MF_01916"/>
    </source>
</evidence>
<comment type="similarity">
    <text evidence="12">Belongs to the phospholipase D family. Cardiolipin synthase subfamily.</text>
</comment>
<reference evidence="17" key="7">
    <citation type="submission" date="2021-09" db="EMBL/GenBank/DDBJ databases">
        <authorList>
            <person name="Gilroy R."/>
        </authorList>
    </citation>
    <scope>NUCLEOTIDE SEQUENCE</scope>
    <source>
        <strain evidence="17">CHK189-29639</strain>
    </source>
</reference>
<reference evidence="21 28" key="8">
    <citation type="submission" date="2022-12" db="EMBL/GenBank/DDBJ databases">
        <title>Assessment of beneficial effects and identification of host adaptation-associated genes of Ligilactobacillus salivarius isolated from Meles meles.</title>
        <authorList>
            <person name="Wang Y."/>
        </authorList>
    </citation>
    <scope>NUCLEOTIDE SEQUENCE [LARGE SCALE GENOMIC DNA]</scope>
    <source>
        <strain evidence="21 28">S35</strain>
    </source>
</reference>
<evidence type="ECO:0000256" key="2">
    <source>
        <dbReference type="ARBA" id="ARBA00022475"/>
    </source>
</evidence>
<evidence type="ECO:0000313" key="19">
    <source>
        <dbReference type="EMBL" id="PAY48648.1"/>
    </source>
</evidence>
<keyword evidence="8 12" id="KW-0443">Lipid metabolism</keyword>
<evidence type="ECO:0000313" key="17">
    <source>
        <dbReference type="EMBL" id="HJG16091.1"/>
    </source>
</evidence>
<dbReference type="GO" id="GO:0032049">
    <property type="term" value="P:cardiolipin biosynthetic process"/>
    <property type="evidence" value="ECO:0007669"/>
    <property type="project" value="UniProtKB-UniRule"/>
</dbReference>
<dbReference type="SMART" id="SM00155">
    <property type="entry name" value="PLDc"/>
    <property type="match status" value="2"/>
</dbReference>
<feature type="active site" evidence="12">
    <location>
        <position position="417"/>
    </location>
</feature>
<dbReference type="FunFam" id="3.30.870.10:FF:000014">
    <property type="entry name" value="Cardiolipin synthase"/>
    <property type="match status" value="1"/>
</dbReference>
<dbReference type="EMBL" id="LXZO01000055">
    <property type="protein sequence ID" value="PAY48648.1"/>
    <property type="molecule type" value="Genomic_DNA"/>
</dbReference>
<dbReference type="GO" id="GO:0005886">
    <property type="term" value="C:plasma membrane"/>
    <property type="evidence" value="ECO:0007669"/>
    <property type="project" value="UniProtKB-SubCell"/>
</dbReference>
<dbReference type="EMBL" id="DYVK01000076">
    <property type="protein sequence ID" value="HJG16091.1"/>
    <property type="molecule type" value="Genomic_DNA"/>
</dbReference>
<evidence type="ECO:0000256" key="10">
    <source>
        <dbReference type="ARBA" id="ARBA00023209"/>
    </source>
</evidence>
<gene>
    <name evidence="17" type="primary">cls</name>
    <name evidence="19" type="ORF">A8C52_04940</name>
    <name evidence="16" type="ORF">B7R82_05400</name>
    <name evidence="20" type="ORF">DBP89_01475</name>
    <name evidence="18" type="ORF">GKC33_04400</name>
    <name evidence="17" type="ORF">K8V06_08155</name>
    <name evidence="15" type="ORF">LSJ_0732c</name>
    <name evidence="21" type="ORF">O2U02_05265</name>
    <name evidence="22" type="ORF">QFE45_04010</name>
</gene>
<reference evidence="18 27" key="5">
    <citation type="submission" date="2019-11" db="EMBL/GenBank/DDBJ databases">
        <title>Draft Genome Sequence of Plant Growth-Promoting Rhizosphere-Associated Bacteria.</title>
        <authorList>
            <person name="Vasilyev I.Y."/>
            <person name="Radchenko V."/>
            <person name="Ilnitskaya E.V."/>
        </authorList>
    </citation>
    <scope>NUCLEOTIDE SEQUENCE [LARGE SCALE GENOMIC DNA]</scope>
    <source>
        <strain evidence="18 27">VRA_01-1sq_f</strain>
    </source>
</reference>
<feature type="domain" description="PLD phosphodiesterase" evidence="14">
    <location>
        <begin position="410"/>
        <end position="437"/>
    </location>
</feature>
<evidence type="ECO:0000256" key="13">
    <source>
        <dbReference type="NCBIfam" id="TIGR04265"/>
    </source>
</evidence>
<feature type="domain" description="PLD phosphodiesterase" evidence="14">
    <location>
        <begin position="225"/>
        <end position="252"/>
    </location>
</feature>
<dbReference type="Pfam" id="PF13396">
    <property type="entry name" value="PLDc_N"/>
    <property type="match status" value="1"/>
</dbReference>
<dbReference type="InterPro" id="IPR030874">
    <property type="entry name" value="Cardiolipin_synth_Firmi"/>
</dbReference>
<dbReference type="Proteomes" id="UP000759256">
    <property type="component" value="Unassembled WGS sequence"/>
</dbReference>
<keyword evidence="7 12" id="KW-1133">Transmembrane helix</keyword>
<dbReference type="EC" id="2.7.8.-" evidence="12 13"/>
<dbReference type="Proteomes" id="UP001224533">
    <property type="component" value="Chromosome"/>
</dbReference>
<evidence type="ECO:0000256" key="5">
    <source>
        <dbReference type="ARBA" id="ARBA00022692"/>
    </source>
</evidence>
<evidence type="ECO:0000313" key="23">
    <source>
        <dbReference type="Proteomes" id="UP000029488"/>
    </source>
</evidence>
<evidence type="ECO:0000313" key="21">
    <source>
        <dbReference type="EMBL" id="WHS16915.1"/>
    </source>
</evidence>
<evidence type="ECO:0000256" key="8">
    <source>
        <dbReference type="ARBA" id="ARBA00023098"/>
    </source>
</evidence>
<protein>
    <recommendedName>
        <fullName evidence="12 13">Cardiolipin synthase</fullName>
        <shortName evidence="12">CL synthase</shortName>
        <ecNumber evidence="12 13">2.7.8.-</ecNumber>
    </recommendedName>
</protein>
<dbReference type="Gene3D" id="3.30.870.10">
    <property type="entry name" value="Endonuclease Chain A"/>
    <property type="match status" value="2"/>
</dbReference>
<keyword evidence="9 12" id="KW-0472">Membrane</keyword>
<evidence type="ECO:0000256" key="9">
    <source>
        <dbReference type="ARBA" id="ARBA00023136"/>
    </source>
</evidence>
<reference evidence="16 24" key="3">
    <citation type="submission" date="2017-04" db="EMBL/GenBank/DDBJ databases">
        <title>Complete genome sequence of Lactobacillus salivarius ZLS006, a probiotic strain isolated from healthy piglet.</title>
        <authorList>
            <person name="Zhang D."/>
        </authorList>
    </citation>
    <scope>NUCLEOTIDE SEQUENCE [LARGE SCALE GENOMIC DNA]</scope>
    <source>
        <strain evidence="16 24">ZLS006</strain>
    </source>
</reference>
<reference evidence="20 26" key="4">
    <citation type="journal article" date="2018" name="Genome Announc.">
        <title>Fifty-Six Draft Genome Sequences of 10 Lactobacillus Species from 22 Commercial Dietary Supplements.</title>
        <authorList>
            <person name="Gangiredla J."/>
            <person name="Barnaba T.J."/>
            <person name="Mammel M.K."/>
            <person name="Lacher D.W."/>
            <person name="Elkins C.A."/>
            <person name="Lampel K.A."/>
            <person name="Whitehouse C.A."/>
            <person name="Tartera C."/>
        </authorList>
    </citation>
    <scope>NUCLEOTIDE SEQUENCE [LARGE SCALE GENOMIC DNA]</scope>
    <source>
        <strain evidence="20 26">DS11_12</strain>
    </source>
</reference>
<evidence type="ECO:0000259" key="14">
    <source>
        <dbReference type="PROSITE" id="PS50035"/>
    </source>
</evidence>
<keyword evidence="5 12" id="KW-0812">Transmembrane</keyword>
<keyword evidence="10 12" id="KW-0594">Phospholipid biosynthesis</keyword>
<keyword evidence="2 12" id="KW-1003">Cell membrane</keyword>
<sequence>MSAIIIFITHPLWIIAIIFFANLIAAIWTVFREKRDIATTWAWLLVLTLLPIIGFTLYLFAGRKISNEQIFSMKKEQQEQITKLANEQKSLWNKHSLIPSEKTTDTGRALIHFFLESEDAFITQDNQVEIFTDGKEKFESLLRDIKNAKHHIHIEYYSFIADDIGNKILKALEEAAARGVEVRVLYDLFGSHGTTYKFFKHLEELGGYAQAFISASKALISTPRLNYHDHRKLVIIDGNIGYIGGFNIGDQYLGKSKKFGYWRDTHLRIKGFALFEMQARFSMDWNTTCRKTKKPRLDISTKEYMPIASNEQAHGSTRIQIVSSGPDSERQSIKRGYQYIIANAKDYVYIQTPYLIPDDSVLEALIISAKAGTDVRIMIPCMPDHIFVYRATQFYAKYLVENGVKVYQYDNGFLHAKTVVSDDHISSVGSANMDFRSFKLNFEGNAFCYDDKLSKDLKAIFLKDLDNCTELTTEFFDNQSSWLKFKQYFSRLLSPTL</sequence>
<name>A0A089QBI1_9LACO</name>
<dbReference type="PANTHER" id="PTHR21248">
    <property type="entry name" value="CARDIOLIPIN SYNTHASE"/>
    <property type="match status" value="1"/>
</dbReference>
<dbReference type="KEGG" id="lsj:LSJ_0732c"/>
<reference evidence="17" key="6">
    <citation type="journal article" date="2021" name="PeerJ">
        <title>Extensive microbial diversity within the chicken gut microbiome revealed by metagenomics and culture.</title>
        <authorList>
            <person name="Gilroy R."/>
            <person name="Ravi A."/>
            <person name="Getino M."/>
            <person name="Pursley I."/>
            <person name="Horton D.L."/>
            <person name="Alikhan N.F."/>
            <person name="Baker D."/>
            <person name="Gharbi K."/>
            <person name="Hall N."/>
            <person name="Watson M."/>
            <person name="Adriaenssens E.M."/>
            <person name="Foster-Nyarko E."/>
            <person name="Jarju S."/>
            <person name="Secka A."/>
            <person name="Antonio M."/>
            <person name="Oren A."/>
            <person name="Chaudhuri R.R."/>
            <person name="La Ragione R."/>
            <person name="Hildebrand F."/>
            <person name="Pallen M.J."/>
        </authorList>
    </citation>
    <scope>NUCLEOTIDE SEQUENCE</scope>
    <source>
        <strain evidence="17">CHK189-29639</strain>
    </source>
</reference>
<dbReference type="HAMAP" id="MF_01916">
    <property type="entry name" value="Cardiolipin_synth_Cls"/>
    <property type="match status" value="1"/>
</dbReference>
<dbReference type="Proteomes" id="UP000029488">
    <property type="component" value="Chromosome"/>
</dbReference>
<dbReference type="CDD" id="cd09112">
    <property type="entry name" value="PLDc_CLS_2"/>
    <property type="match status" value="1"/>
</dbReference>
<dbReference type="InterPro" id="IPR025202">
    <property type="entry name" value="PLD-like_dom"/>
</dbReference>
<feature type="active site" evidence="12">
    <location>
        <position position="415"/>
    </location>
</feature>
<dbReference type="Proteomes" id="UP000467635">
    <property type="component" value="Unassembled WGS sequence"/>
</dbReference>
<feature type="transmembrane region" description="Helical" evidence="12">
    <location>
        <begin position="12"/>
        <end position="31"/>
    </location>
</feature>
<dbReference type="EMBL" id="CP123971">
    <property type="protein sequence ID" value="WII29278.1"/>
    <property type="molecule type" value="Genomic_DNA"/>
</dbReference>
<proteinExistence type="inferred from homology"/>
<evidence type="ECO:0000256" key="4">
    <source>
        <dbReference type="ARBA" id="ARBA00022679"/>
    </source>
</evidence>
<evidence type="ECO:0000313" key="15">
    <source>
        <dbReference type="EMBL" id="AIR10424.1"/>
    </source>
</evidence>
<dbReference type="PANTHER" id="PTHR21248:SF22">
    <property type="entry name" value="PHOSPHOLIPASE D"/>
    <property type="match status" value="1"/>
</dbReference>
<evidence type="ECO:0000256" key="1">
    <source>
        <dbReference type="ARBA" id="ARBA00004651"/>
    </source>
</evidence>
<dbReference type="InterPro" id="IPR027379">
    <property type="entry name" value="CLS_N"/>
</dbReference>
<dbReference type="InterPro" id="IPR001736">
    <property type="entry name" value="PLipase_D/transphosphatidylase"/>
</dbReference>
<evidence type="ECO:0000313" key="27">
    <source>
        <dbReference type="Proteomes" id="UP000467635"/>
    </source>
</evidence>
<dbReference type="EMBL" id="CP020858">
    <property type="protein sequence ID" value="ARU19450.1"/>
    <property type="molecule type" value="Genomic_DNA"/>
</dbReference>
<evidence type="ECO:0000313" key="26">
    <source>
        <dbReference type="Proteomes" id="UP000244552"/>
    </source>
</evidence>
<dbReference type="CDD" id="cd09110">
    <property type="entry name" value="PLDc_CLS_1"/>
    <property type="match status" value="1"/>
</dbReference>
<dbReference type="Proteomes" id="UP001231316">
    <property type="component" value="Chromosome"/>
</dbReference>
<evidence type="ECO:0000313" key="24">
    <source>
        <dbReference type="Proteomes" id="UP000195378"/>
    </source>
</evidence>
<keyword evidence="3 12" id="KW-0444">Lipid biosynthesis</keyword>
<evidence type="ECO:0000313" key="16">
    <source>
        <dbReference type="EMBL" id="ARU19450.1"/>
    </source>
</evidence>
<feature type="active site" evidence="12">
    <location>
        <position position="230"/>
    </location>
</feature>
<keyword evidence="11 12" id="KW-1208">Phospholipid metabolism</keyword>
<reference evidence="19 25" key="2">
    <citation type="submission" date="2016-05" db="EMBL/GenBank/DDBJ databases">
        <authorList>
            <person name="Lee J.-Y."/>
            <person name="Kim E.B."/>
            <person name="Choi Y.-J."/>
        </authorList>
    </citation>
    <scope>NUCLEOTIDE SEQUENCE [LARGE SCALE GENOMIC DNA]</scope>
    <source>
        <strain evidence="19 25">KLA006</strain>
    </source>
</reference>
<keyword evidence="4 12" id="KW-0808">Transferase</keyword>
<evidence type="ECO:0000313" key="20">
    <source>
        <dbReference type="EMBL" id="PTR98824.1"/>
    </source>
</evidence>
<dbReference type="InterPro" id="IPR022924">
    <property type="entry name" value="Cardiolipin_synthase"/>
</dbReference>
<evidence type="ECO:0000256" key="11">
    <source>
        <dbReference type="ARBA" id="ARBA00023264"/>
    </source>
</evidence>
<evidence type="ECO:0000313" key="22">
    <source>
        <dbReference type="EMBL" id="WII29278.1"/>
    </source>
</evidence>
<comment type="catalytic activity">
    <reaction evidence="12">
        <text>2 a 1,2-diacyl-sn-glycero-3-phospho-(1'-sn-glycerol) = a cardiolipin + glycerol</text>
        <dbReference type="Rhea" id="RHEA:31451"/>
        <dbReference type="ChEBI" id="CHEBI:17754"/>
        <dbReference type="ChEBI" id="CHEBI:62237"/>
        <dbReference type="ChEBI" id="CHEBI:64716"/>
    </reaction>
</comment>
<dbReference type="SUPFAM" id="SSF56024">
    <property type="entry name" value="Phospholipase D/nuclease"/>
    <property type="match status" value="2"/>
</dbReference>
<dbReference type="Proteomes" id="UP000195378">
    <property type="component" value="Chromosome"/>
</dbReference>
<dbReference type="AlphaFoldDB" id="A0A089QBI1"/>
<feature type="active site" evidence="12">
    <location>
        <position position="422"/>
    </location>
</feature>
<accession>A0A089QBI1</accession>
<dbReference type="PROSITE" id="PS50035">
    <property type="entry name" value="PLD"/>
    <property type="match status" value="2"/>
</dbReference>
<reference evidence="22" key="9">
    <citation type="submission" date="2023-04" db="EMBL/GenBank/DDBJ databases">
        <title>Four porcine-derived lactic acid bacteria strains analyses and their evaluation as potential probiotics based on genomics.</title>
        <authorList>
            <person name="Niu D."/>
        </authorList>
    </citation>
    <scope>NUCLEOTIDE SEQUENCE</scope>
    <source>
        <strain evidence="22">ZSA5</strain>
    </source>
</reference>
<dbReference type="Proteomes" id="UP000244552">
    <property type="component" value="Unassembled WGS sequence"/>
</dbReference>
<evidence type="ECO:0000256" key="3">
    <source>
        <dbReference type="ARBA" id="ARBA00022516"/>
    </source>
</evidence>
<dbReference type="EMBL" id="CP007646">
    <property type="protein sequence ID" value="AIR10424.1"/>
    <property type="molecule type" value="Genomic_DNA"/>
</dbReference>
<feature type="active site" evidence="12">
    <location>
        <position position="237"/>
    </location>
</feature>
<evidence type="ECO:0000313" key="28">
    <source>
        <dbReference type="Proteomes" id="UP001224533"/>
    </source>
</evidence>
<dbReference type="EMBL" id="CP114509">
    <property type="protein sequence ID" value="WHS16915.1"/>
    <property type="molecule type" value="Genomic_DNA"/>
</dbReference>
<dbReference type="EMBL" id="WKKX01000133">
    <property type="protein sequence ID" value="MSE07984.1"/>
    <property type="molecule type" value="Genomic_DNA"/>
</dbReference>
<dbReference type="RefSeq" id="WP_003700053.1">
    <property type="nucleotide sequence ID" value="NZ_CAKMBQ010000001.1"/>
</dbReference>
<feature type="transmembrane region" description="Helical" evidence="12">
    <location>
        <begin position="43"/>
        <end position="61"/>
    </location>
</feature>
<evidence type="ECO:0000256" key="6">
    <source>
        <dbReference type="ARBA" id="ARBA00022737"/>
    </source>
</evidence>
<organism evidence="15 23">
    <name type="scientific">Ligilactobacillus salivarius</name>
    <dbReference type="NCBI Taxonomy" id="1624"/>
    <lineage>
        <taxon>Bacteria</taxon>
        <taxon>Bacillati</taxon>
        <taxon>Bacillota</taxon>
        <taxon>Bacilli</taxon>
        <taxon>Lactobacillales</taxon>
        <taxon>Lactobacillaceae</taxon>
        <taxon>Ligilactobacillus</taxon>
    </lineage>
</organism>
<evidence type="ECO:0000256" key="7">
    <source>
        <dbReference type="ARBA" id="ARBA00022989"/>
    </source>
</evidence>
<dbReference type="Pfam" id="PF13091">
    <property type="entry name" value="PLDc_2"/>
    <property type="match status" value="2"/>
</dbReference>
<dbReference type="NCBIfam" id="TIGR04265">
    <property type="entry name" value="bac_cardiolipin"/>
    <property type="match status" value="1"/>
</dbReference>
<evidence type="ECO:0000313" key="25">
    <source>
        <dbReference type="Proteomes" id="UP000218139"/>
    </source>
</evidence>
<dbReference type="GO" id="GO:0008808">
    <property type="term" value="F:cardiolipin synthase activity"/>
    <property type="evidence" value="ECO:0007669"/>
    <property type="project" value="UniProtKB-UniRule"/>
</dbReference>
<evidence type="ECO:0000313" key="18">
    <source>
        <dbReference type="EMBL" id="MSE07984.1"/>
    </source>
</evidence>
<comment type="function">
    <text evidence="12">Catalyzes the reversible phosphatidyl group transfer from one phosphatidylglycerol molecule to another to form cardiolipin (CL) (diphosphatidylglycerol) and glycerol.</text>
</comment>
<reference evidence="15 23" key="1">
    <citation type="journal article" date="2014" name="BMC Genomics">
        <title>Unusual genome complexity in Lactobacillus salivarius JCM1046.</title>
        <authorList>
            <person name="Raftis E.J."/>
            <person name="Forde B.M."/>
            <person name="Claesson M.J."/>
            <person name="O'Toole P.W."/>
        </authorList>
    </citation>
    <scope>NUCLEOTIDE SEQUENCE [LARGE SCALE GENOMIC DNA]</scope>
    <source>
        <strain evidence="15 23">JCM1046</strain>
    </source>
</reference>
<dbReference type="EMBL" id="QAGV01000001">
    <property type="protein sequence ID" value="PTR98824.1"/>
    <property type="molecule type" value="Genomic_DNA"/>
</dbReference>
<feature type="active site" evidence="12">
    <location>
        <position position="232"/>
    </location>
</feature>